<dbReference type="AlphaFoldDB" id="A0A5J6N2U8"/>
<dbReference type="InterPro" id="IPR023801">
    <property type="entry name" value="His_deacetylse_dom"/>
</dbReference>
<dbReference type="InterPro" id="IPR000286">
    <property type="entry name" value="HDACs"/>
</dbReference>
<evidence type="ECO:0000256" key="1">
    <source>
        <dbReference type="ARBA" id="ARBA00005947"/>
    </source>
</evidence>
<protein>
    <submittedName>
        <fullName evidence="3">Acetoin utilization protein</fullName>
    </submittedName>
</protein>
<evidence type="ECO:0000313" key="3">
    <source>
        <dbReference type="EMBL" id="QEX23847.1"/>
    </source>
</evidence>
<gene>
    <name evidence="3" type="ORF">FRZ61_37860</name>
</gene>
<dbReference type="OrthoDB" id="9808367at2"/>
<evidence type="ECO:0000259" key="2">
    <source>
        <dbReference type="Pfam" id="PF00850"/>
    </source>
</evidence>
<dbReference type="SUPFAM" id="SSF52768">
    <property type="entry name" value="Arginase/deacetylase"/>
    <property type="match status" value="1"/>
</dbReference>
<accession>A0A5J6N2U8</accession>
<dbReference type="Pfam" id="PF00850">
    <property type="entry name" value="Hist_deacetyl"/>
    <property type="match status" value="1"/>
</dbReference>
<dbReference type="KEGG" id="hadh:FRZ61_37860"/>
<reference evidence="3 4" key="1">
    <citation type="submission" date="2019-08" db="EMBL/GenBank/DDBJ databases">
        <title>Hyperibacter terrae gen. nov., sp. nov. and Hyperibacter viscosus sp. nov., two new members in the family Rhodospirillaceae isolated from the rhizosphere of Hypericum perforatum.</title>
        <authorList>
            <person name="Noviana Z."/>
        </authorList>
    </citation>
    <scope>NUCLEOTIDE SEQUENCE [LARGE SCALE GENOMIC DNA]</scope>
    <source>
        <strain evidence="3 4">R5959</strain>
    </source>
</reference>
<dbReference type="PANTHER" id="PTHR10625:SF10">
    <property type="entry name" value="HISTONE DEACETYLASE HDAC1"/>
    <property type="match status" value="1"/>
</dbReference>
<organism evidence="3 4">
    <name type="scientific">Hypericibacter adhaerens</name>
    <dbReference type="NCBI Taxonomy" id="2602016"/>
    <lineage>
        <taxon>Bacteria</taxon>
        <taxon>Pseudomonadati</taxon>
        <taxon>Pseudomonadota</taxon>
        <taxon>Alphaproteobacteria</taxon>
        <taxon>Rhodospirillales</taxon>
        <taxon>Dongiaceae</taxon>
        <taxon>Hypericibacter</taxon>
    </lineage>
</organism>
<name>A0A5J6N2U8_9PROT</name>
<dbReference type="InterPro" id="IPR037138">
    <property type="entry name" value="His_deacetylse_dom_sf"/>
</dbReference>
<dbReference type="GO" id="GO:0040029">
    <property type="term" value="P:epigenetic regulation of gene expression"/>
    <property type="evidence" value="ECO:0007669"/>
    <property type="project" value="TreeGrafter"/>
</dbReference>
<dbReference type="Proteomes" id="UP000325797">
    <property type="component" value="Chromosome"/>
</dbReference>
<dbReference type="CDD" id="cd11599">
    <property type="entry name" value="HDAC_classII_2"/>
    <property type="match status" value="1"/>
</dbReference>
<keyword evidence="4" id="KW-1185">Reference proteome</keyword>
<sequence>MTTLLYTHPACLDHDTGEGHPECSDRLRAVIGALEAEEFALLERRMAPRATLDQIAAVHDRRYVEAVMEAIPAEGYVLLDGDTTASPGSGEAALRAAGALVAAVDAVVAGEADNAFCAVRPPGHHAESDQAMGFCLFNNVAIGAVHARQAHGLERIAVIDFDVHHGNGTQHMFERDPGLFYASTHQWPLYPGTGALEERGIGNIVNAPLPPGAGSTEFRAIMTERVLPALDRFQPDLIMISAGFDAHRADPLAMLELVEADYAWVTNALAEVARTHCRGRLVSALEGGYDLAALARSAAAHVRALMELGTNRGTA</sequence>
<dbReference type="RefSeq" id="WP_151119179.1">
    <property type="nucleotide sequence ID" value="NZ_CP042582.1"/>
</dbReference>
<dbReference type="PRINTS" id="PR01270">
    <property type="entry name" value="HDASUPER"/>
</dbReference>
<dbReference type="PANTHER" id="PTHR10625">
    <property type="entry name" value="HISTONE DEACETYLASE HDAC1-RELATED"/>
    <property type="match status" value="1"/>
</dbReference>
<dbReference type="Gene3D" id="3.40.800.20">
    <property type="entry name" value="Histone deacetylase domain"/>
    <property type="match status" value="1"/>
</dbReference>
<feature type="domain" description="Histone deacetylase" evidence="2">
    <location>
        <begin position="20"/>
        <end position="305"/>
    </location>
</feature>
<dbReference type="GO" id="GO:0004407">
    <property type="term" value="F:histone deacetylase activity"/>
    <property type="evidence" value="ECO:0007669"/>
    <property type="project" value="TreeGrafter"/>
</dbReference>
<dbReference type="EMBL" id="CP042582">
    <property type="protein sequence ID" value="QEX23847.1"/>
    <property type="molecule type" value="Genomic_DNA"/>
</dbReference>
<evidence type="ECO:0000313" key="4">
    <source>
        <dbReference type="Proteomes" id="UP000325797"/>
    </source>
</evidence>
<comment type="similarity">
    <text evidence="1">Belongs to the histone deacetylase family.</text>
</comment>
<proteinExistence type="inferred from homology"/>
<dbReference type="InterPro" id="IPR023696">
    <property type="entry name" value="Ureohydrolase_dom_sf"/>
</dbReference>